<evidence type="ECO:0000313" key="1">
    <source>
        <dbReference type="EMBL" id="AQT68363.1"/>
    </source>
</evidence>
<dbReference type="PANTHER" id="PTHR10151">
    <property type="entry name" value="ECTONUCLEOTIDE PYROPHOSPHATASE/PHOSPHODIESTERASE"/>
    <property type="match status" value="1"/>
</dbReference>
<dbReference type="KEGG" id="alus:STSP2_01523"/>
<dbReference type="Proteomes" id="UP000189674">
    <property type="component" value="Chromosome"/>
</dbReference>
<proteinExistence type="predicted"/>
<accession>A0A1U9NKA6</accession>
<dbReference type="InterPro" id="IPR017850">
    <property type="entry name" value="Alkaline_phosphatase_core_sf"/>
</dbReference>
<gene>
    <name evidence="1" type="ORF">STSP2_01523</name>
</gene>
<dbReference type="InterPro" id="IPR002591">
    <property type="entry name" value="Phosphodiest/P_Trfase"/>
</dbReference>
<keyword evidence="2" id="KW-1185">Reference proteome</keyword>
<sequence>MAGPGLLRNAYAKSKAAGKQVIVIGIDGMDPRLSERLMDEGRMPTFAKMREAGGYRRLGTSTPPQSPVAWANFINGAGPGSHGIFDFIHRDPKGQVDVFYSAAETVQGSGYWQVGDHKLKLPLIGEGAKTELRRQGVPFWDYLDAACIKSVFYDLPSNYPPSKSRHGNHKCLSGMGTPDLLGSYGTYQYYSEDGPRPPYDESGGRRYELYFQNERARATLCGPMNTMLTQPEHAEMEFFVHRDIDARTALIEINGREVLLKEGQWSKWVPLDFELGTPWFLPSERVSGIVRFYLQKVGPVFRLYVSPVNMDPREPALQITEPPEFAESIAEELGPYYTTGFQEAYKALSNEVFEEDEFISQASHVLKERLALLDYALKNYDDGLLYFYFSSTDLQGHMLWWDSDDDHPARSREEAEKYFEHLKKLYCRMDGIVADIIKRYPDATVITMSDHGFANFKRQFNLNSWLRENGYLGPSDVKSVMEADWKSSRAYGLGINGLYVNTKGREKYGIVEPGEEKDRLLDELITKLEAIRDVNGQQVIRKVTRTDKEYKGDAMKYAPDLIVGYARGYRASWDTCLGNCGKDVLSDNTSAWGADHCADASEVPGVVFCNRPIKPDLASLVDIAPTVLQEFGLDVPGSMEGKAIV</sequence>
<name>A0A1U9NKA6_9BACT</name>
<dbReference type="GO" id="GO:0016787">
    <property type="term" value="F:hydrolase activity"/>
    <property type="evidence" value="ECO:0007669"/>
    <property type="project" value="UniProtKB-ARBA"/>
</dbReference>
<dbReference type="Pfam" id="PF01663">
    <property type="entry name" value="Phosphodiest"/>
    <property type="match status" value="2"/>
</dbReference>
<organism evidence="1 2">
    <name type="scientific">Anaerohalosphaera lusitana</name>
    <dbReference type="NCBI Taxonomy" id="1936003"/>
    <lineage>
        <taxon>Bacteria</taxon>
        <taxon>Pseudomonadati</taxon>
        <taxon>Planctomycetota</taxon>
        <taxon>Phycisphaerae</taxon>
        <taxon>Sedimentisphaerales</taxon>
        <taxon>Anaerohalosphaeraceae</taxon>
        <taxon>Anaerohalosphaera</taxon>
    </lineage>
</organism>
<dbReference type="EMBL" id="CP019791">
    <property type="protein sequence ID" value="AQT68363.1"/>
    <property type="molecule type" value="Genomic_DNA"/>
</dbReference>
<dbReference type="AlphaFoldDB" id="A0A1U9NKA6"/>
<dbReference type="STRING" id="1936003.STSP2_01523"/>
<protein>
    <submittedName>
        <fullName evidence="1">Type I phosphodiesterase / nucleotide pyrophosphatase</fullName>
    </submittedName>
</protein>
<evidence type="ECO:0000313" key="2">
    <source>
        <dbReference type="Proteomes" id="UP000189674"/>
    </source>
</evidence>
<dbReference type="Gene3D" id="3.40.720.10">
    <property type="entry name" value="Alkaline Phosphatase, subunit A"/>
    <property type="match status" value="2"/>
</dbReference>
<reference evidence="2" key="1">
    <citation type="submission" date="2017-02" db="EMBL/GenBank/DDBJ databases">
        <title>Comparative genomics and description of representatives of a novel lineage of planctomycetes thriving in anoxic sediments.</title>
        <authorList>
            <person name="Spring S."/>
            <person name="Bunk B."/>
            <person name="Sproer C."/>
        </authorList>
    </citation>
    <scope>NUCLEOTIDE SEQUENCE [LARGE SCALE GENOMIC DNA]</scope>
    <source>
        <strain evidence="2">ST-NAGAB-D1</strain>
    </source>
</reference>
<dbReference type="PANTHER" id="PTHR10151:SF120">
    <property type="entry name" value="BIS(5'-ADENOSYL)-TRIPHOSPHATASE"/>
    <property type="match status" value="1"/>
</dbReference>
<dbReference type="SUPFAM" id="SSF53649">
    <property type="entry name" value="Alkaline phosphatase-like"/>
    <property type="match status" value="1"/>
</dbReference>